<feature type="compositionally biased region" description="Basic and acidic residues" evidence="2">
    <location>
        <begin position="38"/>
        <end position="49"/>
    </location>
</feature>
<dbReference type="Proteomes" id="UP000262320">
    <property type="component" value="Segment"/>
</dbReference>
<reference evidence="3 4" key="1">
    <citation type="submission" date="2018-07" db="EMBL/GenBank/DDBJ databases">
        <title>PhiCrAss001, a member of the most abundant bacteriophage family in the human gut, infects Bacteroides.</title>
        <authorList>
            <person name="Shkoporov A.N."/>
            <person name="Khokhlova E.V."/>
            <person name="Fitzgerald C.B."/>
            <person name="Stockdale S.R."/>
            <person name="Draper L.A."/>
            <person name="Ross R.P."/>
            <person name="Hill C."/>
        </authorList>
    </citation>
    <scope>NUCLEOTIDE SEQUENCE [LARGE SCALE GENOMIC DNA]</scope>
    <source>
        <strain evidence="4">crAss001</strain>
    </source>
</reference>
<feature type="coiled-coil region" evidence="1">
    <location>
        <begin position="233"/>
        <end position="267"/>
    </location>
</feature>
<name>A0A385DTD5_BPCA1</name>
<feature type="region of interest" description="Disordered" evidence="2">
    <location>
        <begin position="1"/>
        <end position="93"/>
    </location>
</feature>
<evidence type="ECO:0000256" key="1">
    <source>
        <dbReference type="SAM" id="Coils"/>
    </source>
</evidence>
<sequence>MIGELSEDLIMTGDEIDVENLFSDDGGEEETQVTPPAPKEKEDKEIEKTTEEEEINPDDLFDNPESVGSGKDNQEEEEDTQSEKDKGTSPKTNFYSSIASALKEEGIFPDLDDDTLNGIKTPEDFAEAVEKTVQARLDERQKRIDAALQADVEPDEVRRYEQTLANLDAIKEEYITDETEKGERLRKNLIYQDFRNRGYSEARAKREVEKSFNAGTDIEDAKEALESNREYFSTQYQDLIKEAQEEAKEEQRKIKEEAAQLKKSMLEDKEVFTGITLDKTTRQKAFENITKPVFKTEDGEYLTAIQKYEMDNPVEFRKYLSVLFTMTDGFKNIDGLVKGKVKKEVKQSLRELEHKLSSTARNSSGNPRYVGGVEEDTESYIGKGWDLDV</sequence>
<keyword evidence="4" id="KW-1185">Reference proteome</keyword>
<evidence type="ECO:0000256" key="2">
    <source>
        <dbReference type="SAM" id="MobiDB-lite"/>
    </source>
</evidence>
<proteinExistence type="predicted"/>
<feature type="compositionally biased region" description="Acidic residues" evidence="2">
    <location>
        <begin position="50"/>
        <end position="62"/>
    </location>
</feature>
<gene>
    <name evidence="3" type="ORF">crAss001_31</name>
</gene>
<evidence type="ECO:0000313" key="3">
    <source>
        <dbReference type="EMBL" id="AXQ62674.1"/>
    </source>
</evidence>
<dbReference type="EMBL" id="MH675552">
    <property type="protein sequence ID" value="AXQ62674.1"/>
    <property type="molecule type" value="Genomic_DNA"/>
</dbReference>
<organism evidence="3 4">
    <name type="scientific">Bacteroides phage crAss001</name>
    <name type="common">Bacteroides phage PhiCrAss001</name>
    <dbReference type="NCBI Taxonomy" id="2301731"/>
    <lineage>
        <taxon>Viruses</taxon>
        <taxon>Duplodnaviria</taxon>
        <taxon>Heunggongvirae</taxon>
        <taxon>Uroviricota</taxon>
        <taxon>Caudoviricetes</taxon>
        <taxon>Crassvirales</taxon>
        <taxon>Steigviridae</taxon>
        <taxon>Asinivirinae</taxon>
        <taxon>Kehishuvirus</taxon>
        <taxon>Kehishuvirus primarius</taxon>
    </lineage>
</organism>
<protein>
    <submittedName>
        <fullName evidence="3">Uncharacterized protein</fullName>
    </submittedName>
</protein>
<keyword evidence="1" id="KW-0175">Coiled coil</keyword>
<organismHost>
    <name type="scientific">Bacteroides intestinalis</name>
    <dbReference type="NCBI Taxonomy" id="329854"/>
</organismHost>
<accession>A0A385DTD5</accession>
<evidence type="ECO:0000313" key="4">
    <source>
        <dbReference type="Proteomes" id="UP000262320"/>
    </source>
</evidence>